<comment type="caution">
    <text evidence="7">The sequence shown here is derived from an EMBL/GenBank/DDBJ whole genome shotgun (WGS) entry which is preliminary data.</text>
</comment>
<dbReference type="InterPro" id="IPR051459">
    <property type="entry name" value="Cytochrome_c-type_DH"/>
</dbReference>
<dbReference type="InterPro" id="IPR009056">
    <property type="entry name" value="Cyt_c-like_dom"/>
</dbReference>
<evidence type="ECO:0000256" key="5">
    <source>
        <dbReference type="SAM" id="SignalP"/>
    </source>
</evidence>
<dbReference type="PROSITE" id="PS51007">
    <property type="entry name" value="CYTC"/>
    <property type="match status" value="3"/>
</dbReference>
<dbReference type="GO" id="GO:0009055">
    <property type="term" value="F:electron transfer activity"/>
    <property type="evidence" value="ECO:0007669"/>
    <property type="project" value="InterPro"/>
</dbReference>
<keyword evidence="1 4" id="KW-0349">Heme</keyword>
<organism evidence="7 8">
    <name type="scientific">Noviherbaspirillum denitrificans</name>
    <dbReference type="NCBI Taxonomy" id="1968433"/>
    <lineage>
        <taxon>Bacteria</taxon>
        <taxon>Pseudomonadati</taxon>
        <taxon>Pseudomonadota</taxon>
        <taxon>Betaproteobacteria</taxon>
        <taxon>Burkholderiales</taxon>
        <taxon>Oxalobacteraceae</taxon>
        <taxon>Noviherbaspirillum</taxon>
    </lineage>
</organism>
<dbReference type="SUPFAM" id="SSF46626">
    <property type="entry name" value="Cytochrome c"/>
    <property type="match status" value="3"/>
</dbReference>
<evidence type="ECO:0000313" key="8">
    <source>
        <dbReference type="Proteomes" id="UP000197535"/>
    </source>
</evidence>
<dbReference type="EMBL" id="LSTO01000001">
    <property type="protein sequence ID" value="OWW22697.1"/>
    <property type="molecule type" value="Genomic_DNA"/>
</dbReference>
<gene>
    <name evidence="7" type="ORF">AYR66_27550</name>
</gene>
<feature type="chain" id="PRO_5013168867" description="Cytochrome c domain-containing protein" evidence="5">
    <location>
        <begin position="31"/>
        <end position="375"/>
    </location>
</feature>
<dbReference type="OrthoDB" id="9809720at2"/>
<protein>
    <recommendedName>
        <fullName evidence="6">Cytochrome c domain-containing protein</fullName>
    </recommendedName>
</protein>
<evidence type="ECO:0000256" key="4">
    <source>
        <dbReference type="PROSITE-ProRule" id="PRU00433"/>
    </source>
</evidence>
<feature type="domain" description="Cytochrome c" evidence="6">
    <location>
        <begin position="276"/>
        <end position="364"/>
    </location>
</feature>
<dbReference type="Gene3D" id="1.10.760.10">
    <property type="entry name" value="Cytochrome c-like domain"/>
    <property type="match status" value="3"/>
</dbReference>
<reference evidence="7 8" key="1">
    <citation type="submission" date="2016-02" db="EMBL/GenBank/DDBJ databases">
        <authorList>
            <person name="Wen L."/>
            <person name="He K."/>
            <person name="Yang H."/>
        </authorList>
    </citation>
    <scope>NUCLEOTIDE SEQUENCE [LARGE SCALE GENOMIC DNA]</scope>
    <source>
        <strain evidence="7 8">TSA40</strain>
    </source>
</reference>
<evidence type="ECO:0000256" key="1">
    <source>
        <dbReference type="ARBA" id="ARBA00022617"/>
    </source>
</evidence>
<feature type="domain" description="Cytochrome c" evidence="6">
    <location>
        <begin position="34"/>
        <end position="122"/>
    </location>
</feature>
<evidence type="ECO:0000256" key="2">
    <source>
        <dbReference type="ARBA" id="ARBA00022723"/>
    </source>
</evidence>
<dbReference type="GO" id="GO:0020037">
    <property type="term" value="F:heme binding"/>
    <property type="evidence" value="ECO:0007669"/>
    <property type="project" value="InterPro"/>
</dbReference>
<feature type="signal peptide" evidence="5">
    <location>
        <begin position="1"/>
        <end position="30"/>
    </location>
</feature>
<dbReference type="InterPro" id="IPR036909">
    <property type="entry name" value="Cyt_c-like_dom_sf"/>
</dbReference>
<evidence type="ECO:0000256" key="3">
    <source>
        <dbReference type="ARBA" id="ARBA00023004"/>
    </source>
</evidence>
<proteinExistence type="predicted"/>
<dbReference type="Pfam" id="PF13442">
    <property type="entry name" value="Cytochrome_CBB3"/>
    <property type="match status" value="3"/>
</dbReference>
<evidence type="ECO:0000313" key="7">
    <source>
        <dbReference type="EMBL" id="OWW22697.1"/>
    </source>
</evidence>
<dbReference type="RefSeq" id="WP_088709511.1">
    <property type="nucleotide sequence ID" value="NZ_LSTO01000001.1"/>
</dbReference>
<dbReference type="AlphaFoldDB" id="A0A254TKG0"/>
<dbReference type="PANTHER" id="PTHR35008:SF8">
    <property type="entry name" value="ALCOHOL DEHYDROGENASE CYTOCHROME C SUBUNIT"/>
    <property type="match status" value="1"/>
</dbReference>
<sequence>MTKHIKLAGHTFFSAASLLVIGLAATEAVAGDRHGNMSPAAIYHNYCSVCHGDRGDGESRAKSSMVPPPKDFTNPGVAYMLTREQMINTVTNGKSGTAMTPWKSQLTQKEIEGVVDYVRTTFMPAASSDRNNRGRVVYAEYCSVCHGERGNGKSRASGSLMPPPRDFTNAATRAELSRERMIKSVTYGRPETAMVGWKSQLSDKDIQAVVDYIRTGFMASSDVAGISGTTSGNRGHLPAGQAAMQQTVAPVPAPAPAAKPAAPVNMSAAMPKGLKGDAMKGAAFFMSNCSTCHGATGDGRGPRAYFINPKPRNFLHEASRADLNRPAIFKAVNEGKLGTEMPAWGKVMTEQEVADVTEFVFTRFIRPTDTAKAAK</sequence>
<dbReference type="GO" id="GO:0046872">
    <property type="term" value="F:metal ion binding"/>
    <property type="evidence" value="ECO:0007669"/>
    <property type="project" value="UniProtKB-KW"/>
</dbReference>
<feature type="domain" description="Cytochrome c" evidence="6">
    <location>
        <begin position="129"/>
        <end position="217"/>
    </location>
</feature>
<keyword evidence="3 4" id="KW-0408">Iron</keyword>
<dbReference type="PANTHER" id="PTHR35008">
    <property type="entry name" value="BLL4482 PROTEIN-RELATED"/>
    <property type="match status" value="1"/>
</dbReference>
<keyword evidence="5" id="KW-0732">Signal</keyword>
<dbReference type="Proteomes" id="UP000197535">
    <property type="component" value="Unassembled WGS sequence"/>
</dbReference>
<name>A0A254TKG0_9BURK</name>
<evidence type="ECO:0000259" key="6">
    <source>
        <dbReference type="PROSITE" id="PS51007"/>
    </source>
</evidence>
<keyword evidence="2 4" id="KW-0479">Metal-binding</keyword>
<keyword evidence="8" id="KW-1185">Reference proteome</keyword>
<accession>A0A254TKG0</accession>